<keyword evidence="7" id="KW-0406">Ion transport</keyword>
<dbReference type="PANTHER" id="PTHR11660">
    <property type="entry name" value="SOLUTE CARRIER FAMILY 40 MEMBER"/>
    <property type="match status" value="1"/>
</dbReference>
<evidence type="ECO:0000256" key="6">
    <source>
        <dbReference type="ARBA" id="ARBA00023136"/>
    </source>
</evidence>
<feature type="transmembrane region" description="Helical" evidence="7">
    <location>
        <begin position="308"/>
        <end position="328"/>
    </location>
</feature>
<feature type="transmembrane region" description="Helical" evidence="7">
    <location>
        <begin position="275"/>
        <end position="296"/>
    </location>
</feature>
<evidence type="ECO:0000256" key="7">
    <source>
        <dbReference type="RuleBase" id="RU365065"/>
    </source>
</evidence>
<evidence type="ECO:0000256" key="4">
    <source>
        <dbReference type="ARBA" id="ARBA00022692"/>
    </source>
</evidence>
<dbReference type="InterPro" id="IPR009716">
    <property type="entry name" value="Ferroportin-1"/>
</dbReference>
<dbReference type="PANTHER" id="PTHR11660:SF53">
    <property type="entry name" value="SOLUTE CARRIER FAMILY 40 MEMBER 3, CHLOROPLASTIC"/>
    <property type="match status" value="1"/>
</dbReference>
<organism evidence="8 9">
    <name type="scientific">Pelagomonas calceolata</name>
    <dbReference type="NCBI Taxonomy" id="35677"/>
    <lineage>
        <taxon>Eukaryota</taxon>
        <taxon>Sar</taxon>
        <taxon>Stramenopiles</taxon>
        <taxon>Ochrophyta</taxon>
        <taxon>Pelagophyceae</taxon>
        <taxon>Pelagomonadales</taxon>
        <taxon>Pelagomonadaceae</taxon>
        <taxon>Pelagomonas</taxon>
    </lineage>
</organism>
<dbReference type="Pfam" id="PF06963">
    <property type="entry name" value="FPN1"/>
    <property type="match status" value="2"/>
</dbReference>
<keyword evidence="9" id="KW-1185">Reference proteome</keyword>
<reference evidence="8" key="1">
    <citation type="submission" date="2021-11" db="EMBL/GenBank/DDBJ databases">
        <authorList>
            <consortium name="Genoscope - CEA"/>
            <person name="William W."/>
        </authorList>
    </citation>
    <scope>NUCLEOTIDE SEQUENCE</scope>
</reference>
<keyword evidence="3 7" id="KW-0813">Transport</keyword>
<evidence type="ECO:0000256" key="2">
    <source>
        <dbReference type="ARBA" id="ARBA00006279"/>
    </source>
</evidence>
<evidence type="ECO:0000256" key="5">
    <source>
        <dbReference type="ARBA" id="ARBA00022989"/>
    </source>
</evidence>
<comment type="function">
    <text evidence="7">May be involved in iron transport and iron homeostasis.</text>
</comment>
<evidence type="ECO:0000256" key="1">
    <source>
        <dbReference type="ARBA" id="ARBA00004141"/>
    </source>
</evidence>
<keyword evidence="4 7" id="KW-0812">Transmembrane</keyword>
<sequence>MGRGGALTRTQLRAQIQNGKLTRKQLWAPRWMLAAHAFQCVGDRSWGLFLPLYLAELRPGSVAPVAVIEVVRYGFGMLFATKVAEWCETQGHSKVLRRLLICENLGVVLGALLSRAALGDLGNPAFWAAAVFFGVDAVCSSALQTLVGKVAVRSLSSSIQATRLAETNARLVRLDMAVALSCPLVVGYLSKRHGGLRGLHCHDDDCHAHHFGAAAALAVSHVIGGVAVFICSGKFRSCLSDSPPPSPRSVIPKSPSKLEGLNAVKKLDPFARGCLDCYCLLYFTVLSPHGVTVAWLRGVRRTDAAVIGLFQTLAQGAGLLATFFTPFVVERTGARKAARVSNAAQVLCAALSVFALYHGHEKVFLAGLCASRFGLWAFDLLEREILQTAARSDDQCMALFAEQSRRTSAASLLIFGASAYLSDAEKFPYLLGASLATLVVSMLVLDRGARRADALAKRD</sequence>
<proteinExistence type="inferred from homology"/>
<dbReference type="GO" id="GO:0016020">
    <property type="term" value="C:membrane"/>
    <property type="evidence" value="ECO:0007669"/>
    <property type="project" value="UniProtKB-SubCell"/>
</dbReference>
<dbReference type="Proteomes" id="UP000789595">
    <property type="component" value="Unassembled WGS sequence"/>
</dbReference>
<dbReference type="OrthoDB" id="648861at2759"/>
<protein>
    <recommendedName>
        <fullName evidence="7">Solute carrier family 40 member</fullName>
    </recommendedName>
</protein>
<evidence type="ECO:0000313" key="8">
    <source>
        <dbReference type="EMBL" id="CAH0364840.1"/>
    </source>
</evidence>
<feature type="transmembrane region" description="Helical" evidence="7">
    <location>
        <begin position="171"/>
        <end position="190"/>
    </location>
</feature>
<dbReference type="EMBL" id="CAKKNE010000001">
    <property type="protein sequence ID" value="CAH0364840.1"/>
    <property type="molecule type" value="Genomic_DNA"/>
</dbReference>
<gene>
    <name evidence="8" type="ORF">PECAL_1P12250</name>
</gene>
<accession>A0A8J2WTJ0</accession>
<dbReference type="InterPro" id="IPR036259">
    <property type="entry name" value="MFS_trans_sf"/>
</dbReference>
<comment type="similarity">
    <text evidence="2 7">Belongs to the ferroportin (FP) (TC 2.A.100) family. SLC40A subfamily.</text>
</comment>
<name>A0A8J2WTJ0_9STRA</name>
<keyword evidence="5 7" id="KW-1133">Transmembrane helix</keyword>
<comment type="subcellular location">
    <subcellularLocation>
        <location evidence="1 7">Membrane</location>
        <topology evidence="1 7">Multi-pass membrane protein</topology>
    </subcellularLocation>
</comment>
<feature type="transmembrane region" description="Helical" evidence="7">
    <location>
        <begin position="340"/>
        <end position="357"/>
    </location>
</feature>
<keyword evidence="6 7" id="KW-0472">Membrane</keyword>
<comment type="caution">
    <text evidence="8">The sequence shown here is derived from an EMBL/GenBank/DDBJ whole genome shotgun (WGS) entry which is preliminary data.</text>
</comment>
<dbReference type="GO" id="GO:0005381">
    <property type="term" value="F:iron ion transmembrane transporter activity"/>
    <property type="evidence" value="ECO:0007669"/>
    <property type="project" value="UniProtKB-UniRule"/>
</dbReference>
<dbReference type="SUPFAM" id="SSF103473">
    <property type="entry name" value="MFS general substrate transporter"/>
    <property type="match status" value="1"/>
</dbReference>
<evidence type="ECO:0000313" key="9">
    <source>
        <dbReference type="Proteomes" id="UP000789595"/>
    </source>
</evidence>
<evidence type="ECO:0000256" key="3">
    <source>
        <dbReference type="ARBA" id="ARBA00022448"/>
    </source>
</evidence>
<comment type="caution">
    <text evidence="7">Lacks conserved residue(s) required for the propagation of feature annotation.</text>
</comment>
<feature type="transmembrane region" description="Helical" evidence="7">
    <location>
        <begin position="427"/>
        <end position="445"/>
    </location>
</feature>
<dbReference type="AlphaFoldDB" id="A0A8J2WTJ0"/>
<feature type="transmembrane region" description="Helical" evidence="7">
    <location>
        <begin position="210"/>
        <end position="231"/>
    </location>
</feature>